<organism evidence="1 2">
    <name type="scientific">Candidimonas humi</name>
    <dbReference type="NCBI Taxonomy" id="683355"/>
    <lineage>
        <taxon>Bacteria</taxon>
        <taxon>Pseudomonadati</taxon>
        <taxon>Pseudomonadota</taxon>
        <taxon>Betaproteobacteria</taxon>
        <taxon>Burkholderiales</taxon>
        <taxon>Alcaligenaceae</taxon>
        <taxon>Candidimonas</taxon>
    </lineage>
</organism>
<sequence length="78" mass="8701">MSDFGTMPAFPEPVLYDPTHQIIESGRAYGFCPGLNIQQHVWLTLYAARIASGETHIDALLSTDKRLDAVLKRLEELA</sequence>
<dbReference type="RefSeq" id="WP_217964085.1">
    <property type="nucleotide sequence ID" value="NZ_JAHTBN010000003.1"/>
</dbReference>
<name>A0ABV8NXZ7_9BURK</name>
<evidence type="ECO:0000313" key="1">
    <source>
        <dbReference type="EMBL" id="MFC4200679.1"/>
    </source>
</evidence>
<reference evidence="2" key="1">
    <citation type="journal article" date="2019" name="Int. J. Syst. Evol. Microbiol.">
        <title>The Global Catalogue of Microorganisms (GCM) 10K type strain sequencing project: providing services to taxonomists for standard genome sequencing and annotation.</title>
        <authorList>
            <consortium name="The Broad Institute Genomics Platform"/>
            <consortium name="The Broad Institute Genome Sequencing Center for Infectious Disease"/>
            <person name="Wu L."/>
            <person name="Ma J."/>
        </authorList>
    </citation>
    <scope>NUCLEOTIDE SEQUENCE [LARGE SCALE GENOMIC DNA]</scope>
    <source>
        <strain evidence="2">LMG 24813</strain>
    </source>
</reference>
<gene>
    <name evidence="1" type="ORF">ACFOY1_06920</name>
</gene>
<evidence type="ECO:0000313" key="2">
    <source>
        <dbReference type="Proteomes" id="UP001595848"/>
    </source>
</evidence>
<protein>
    <submittedName>
        <fullName evidence="1">Uncharacterized protein</fullName>
    </submittedName>
</protein>
<accession>A0ABV8NXZ7</accession>
<dbReference type="Proteomes" id="UP001595848">
    <property type="component" value="Unassembled WGS sequence"/>
</dbReference>
<proteinExistence type="predicted"/>
<keyword evidence="2" id="KW-1185">Reference proteome</keyword>
<dbReference type="EMBL" id="JBHSBV010000002">
    <property type="protein sequence ID" value="MFC4200679.1"/>
    <property type="molecule type" value="Genomic_DNA"/>
</dbReference>
<comment type="caution">
    <text evidence="1">The sequence shown here is derived from an EMBL/GenBank/DDBJ whole genome shotgun (WGS) entry which is preliminary data.</text>
</comment>